<keyword evidence="3" id="KW-1185">Reference proteome</keyword>
<proteinExistence type="predicted"/>
<sequence length="621" mass="68602">MWREIRCLAATVPVIASMSDRAASGGYYMAIAARTIVAENLTLTGSIGVVKGLEHENVFVLSVPYYRVDIYVWVGVCLPDEAELFTKSAQHVYNQFRDKAAYSRSMTVDEMEELAQGRVWTGKQAASNGLVDVIGGLSRAVAVAKQMANIPQNRQVTLVELSRPSPTLPEVLSSIWNSVVAADETLHQLSNELTSADEIQAYPMSLLEIITNAAANPNQPTPESTYPITLNPDAIFLTLKPPKENPDDPSLIHPVTGWQILERDSQILRLGHNFCQTLSSKLKNPNSFKKEDFIGTLITYLEKCKDKVGISAGVLQSNEGYSDLLVEKLGFLIDKAVLGLVLEACVVLETWELLETLIVHGFVANSCSSNLINGLIEKKRSDLVCLCVKHVKDIQASDLVSVLKYFLSPPRDSFVRMVRVREEWESQALEAIKLASDKSLGSFLMAKEASVLLMMAHDGFSANELCLHYLLASSNLDEVILASCIGKFNGTEIMGFVRYLGKWLKKYEKFPRACPCPKASSMLGLKACDWVPSLEDVVKCYGLVLDEHFSSLVLHPEFHEELLFIRGVADSLASTARLCCTVANLSERMKSEIKGLTCQERDDGSCRCKDEAAVTVQYART</sequence>
<dbReference type="CDD" id="cd07023">
    <property type="entry name" value="S49_Sppa_N_C"/>
    <property type="match status" value="1"/>
</dbReference>
<dbReference type="AlphaFoldDB" id="A0AA88WX61"/>
<evidence type="ECO:0000313" key="3">
    <source>
        <dbReference type="Proteomes" id="UP001188597"/>
    </source>
</evidence>
<dbReference type="GO" id="GO:0006508">
    <property type="term" value="P:proteolysis"/>
    <property type="evidence" value="ECO:0007669"/>
    <property type="project" value="InterPro"/>
</dbReference>
<gene>
    <name evidence="2" type="ORF">RJ639_032538</name>
</gene>
<accession>A0AA88WX61</accession>
<feature type="domain" description="Peptidase S49" evidence="1">
    <location>
        <begin position="79"/>
        <end position="150"/>
    </location>
</feature>
<dbReference type="EMBL" id="JAVXUP010000168">
    <property type="protein sequence ID" value="KAK3035666.1"/>
    <property type="molecule type" value="Genomic_DNA"/>
</dbReference>
<evidence type="ECO:0000313" key="2">
    <source>
        <dbReference type="EMBL" id="KAK3035666.1"/>
    </source>
</evidence>
<reference evidence="2" key="1">
    <citation type="submission" date="2022-12" db="EMBL/GenBank/DDBJ databases">
        <title>Draft genome assemblies for two species of Escallonia (Escalloniales).</title>
        <authorList>
            <person name="Chanderbali A."/>
            <person name="Dervinis C."/>
            <person name="Anghel I."/>
            <person name="Soltis D."/>
            <person name="Soltis P."/>
            <person name="Zapata F."/>
        </authorList>
    </citation>
    <scope>NUCLEOTIDE SEQUENCE</scope>
    <source>
        <strain evidence="2">UCBG64.0493</strain>
        <tissue evidence="2">Leaf</tissue>
    </source>
</reference>
<feature type="domain" description="Peptidase S49" evidence="1">
    <location>
        <begin position="9"/>
        <end position="51"/>
    </location>
</feature>
<dbReference type="InterPro" id="IPR002142">
    <property type="entry name" value="Peptidase_S49"/>
</dbReference>
<organism evidence="2 3">
    <name type="scientific">Escallonia herrerae</name>
    <dbReference type="NCBI Taxonomy" id="1293975"/>
    <lineage>
        <taxon>Eukaryota</taxon>
        <taxon>Viridiplantae</taxon>
        <taxon>Streptophyta</taxon>
        <taxon>Embryophyta</taxon>
        <taxon>Tracheophyta</taxon>
        <taxon>Spermatophyta</taxon>
        <taxon>Magnoliopsida</taxon>
        <taxon>eudicotyledons</taxon>
        <taxon>Gunneridae</taxon>
        <taxon>Pentapetalae</taxon>
        <taxon>asterids</taxon>
        <taxon>campanulids</taxon>
        <taxon>Escalloniales</taxon>
        <taxon>Escalloniaceae</taxon>
        <taxon>Escallonia</taxon>
    </lineage>
</organism>
<protein>
    <recommendedName>
        <fullName evidence="1">Peptidase S49 domain-containing protein</fullName>
    </recommendedName>
</protein>
<comment type="caution">
    <text evidence="2">The sequence shown here is derived from an EMBL/GenBank/DDBJ whole genome shotgun (WGS) entry which is preliminary data.</text>
</comment>
<dbReference type="InterPro" id="IPR029045">
    <property type="entry name" value="ClpP/crotonase-like_dom_sf"/>
</dbReference>
<dbReference type="InterPro" id="IPR047272">
    <property type="entry name" value="S49_SppA_C"/>
</dbReference>
<dbReference type="PANTHER" id="PTHR37181">
    <property type="entry name" value="F6A14.6 PROTEIN"/>
    <property type="match status" value="1"/>
</dbReference>
<dbReference type="PANTHER" id="PTHR37181:SF1">
    <property type="entry name" value="F6A14.6 PROTEIN"/>
    <property type="match status" value="1"/>
</dbReference>
<dbReference type="Pfam" id="PF01343">
    <property type="entry name" value="Peptidase_S49"/>
    <property type="match status" value="2"/>
</dbReference>
<dbReference type="SUPFAM" id="SSF52096">
    <property type="entry name" value="ClpP/crotonase"/>
    <property type="match status" value="1"/>
</dbReference>
<dbReference type="GO" id="GO:0008233">
    <property type="term" value="F:peptidase activity"/>
    <property type="evidence" value="ECO:0007669"/>
    <property type="project" value="InterPro"/>
</dbReference>
<name>A0AA88WX61_9ASTE</name>
<dbReference type="Proteomes" id="UP001188597">
    <property type="component" value="Unassembled WGS sequence"/>
</dbReference>
<dbReference type="Gene3D" id="3.90.226.10">
    <property type="entry name" value="2-enoyl-CoA Hydratase, Chain A, domain 1"/>
    <property type="match status" value="2"/>
</dbReference>
<evidence type="ECO:0000259" key="1">
    <source>
        <dbReference type="Pfam" id="PF01343"/>
    </source>
</evidence>